<feature type="compositionally biased region" description="Basic and acidic residues" evidence="1">
    <location>
        <begin position="215"/>
        <end position="228"/>
    </location>
</feature>
<sequence length="374" mass="38895">VRAALRSDRDKEASTGGNQLIKRVASVGALASTAQGAARADSAPPACGASATDDLGASAQQRSGSAAQGSNAAGRLYFKPRRRAGVRVRQRMEYAIARRREATEADGQDEDELQHETLASPPDGLEGAATASGLGGGSGSWCPAASELDGPPASVPSSAAVRDPAGTEEPSATGSGRPRRSYYPSKALSAMTSARAGKEDSVQESEAPVKTPPMRTRDRSRPAAERPGLRNQSLSAEVRFHSEAVAAADRSPPRPSASQLETPIKKVLGGSSPTADSEESADSIVGQKVLINGLVNSPQFNGQWGQVDAYDAKMKRYVVRVFLGPPGTQPVLAKLRRKSLVVPMGSPPGPEEVAVVGCAGASEKGRLWQPSLRL</sequence>
<comment type="caution">
    <text evidence="2">The sequence shown here is derived from an EMBL/GenBank/DDBJ whole genome shotgun (WGS) entry which is preliminary data.</text>
</comment>
<evidence type="ECO:0000313" key="3">
    <source>
        <dbReference type="Proteomes" id="UP000654075"/>
    </source>
</evidence>
<gene>
    <name evidence="2" type="ORF">PGLA1383_LOCUS7642</name>
</gene>
<name>A0A813DTV0_POLGL</name>
<proteinExistence type="predicted"/>
<accession>A0A813DTV0</accession>
<keyword evidence="3" id="KW-1185">Reference proteome</keyword>
<dbReference type="EMBL" id="CAJNNV010003357">
    <property type="protein sequence ID" value="CAE8588858.1"/>
    <property type="molecule type" value="Genomic_DNA"/>
</dbReference>
<feature type="compositionally biased region" description="Low complexity" evidence="1">
    <location>
        <begin position="56"/>
        <end position="75"/>
    </location>
</feature>
<dbReference type="OrthoDB" id="441953at2759"/>
<protein>
    <submittedName>
        <fullName evidence="2">Uncharacterized protein</fullName>
    </submittedName>
</protein>
<dbReference type="AlphaFoldDB" id="A0A813DTV0"/>
<organism evidence="2 3">
    <name type="scientific">Polarella glacialis</name>
    <name type="common">Dinoflagellate</name>
    <dbReference type="NCBI Taxonomy" id="89957"/>
    <lineage>
        <taxon>Eukaryota</taxon>
        <taxon>Sar</taxon>
        <taxon>Alveolata</taxon>
        <taxon>Dinophyceae</taxon>
        <taxon>Suessiales</taxon>
        <taxon>Suessiaceae</taxon>
        <taxon>Polarella</taxon>
    </lineage>
</organism>
<feature type="region of interest" description="Disordered" evidence="1">
    <location>
        <begin position="99"/>
        <end position="280"/>
    </location>
</feature>
<evidence type="ECO:0000313" key="2">
    <source>
        <dbReference type="EMBL" id="CAE8588858.1"/>
    </source>
</evidence>
<feature type="non-terminal residue" evidence="2">
    <location>
        <position position="1"/>
    </location>
</feature>
<evidence type="ECO:0000256" key="1">
    <source>
        <dbReference type="SAM" id="MobiDB-lite"/>
    </source>
</evidence>
<dbReference type="Proteomes" id="UP000654075">
    <property type="component" value="Unassembled WGS sequence"/>
</dbReference>
<reference evidence="2" key="1">
    <citation type="submission" date="2021-02" db="EMBL/GenBank/DDBJ databases">
        <authorList>
            <person name="Dougan E. K."/>
            <person name="Rhodes N."/>
            <person name="Thang M."/>
            <person name="Chan C."/>
        </authorList>
    </citation>
    <scope>NUCLEOTIDE SEQUENCE</scope>
</reference>
<feature type="region of interest" description="Disordered" evidence="1">
    <location>
        <begin position="31"/>
        <end position="82"/>
    </location>
</feature>
<feature type="compositionally biased region" description="Acidic residues" evidence="1">
    <location>
        <begin position="104"/>
        <end position="113"/>
    </location>
</feature>